<dbReference type="HOGENOM" id="CLU_051845_0_0_0"/>
<dbReference type="EnsemblBacteria" id="ACZ18478">
    <property type="protein sequence ID" value="ACZ18478"/>
    <property type="gene ID" value="Taci_0240"/>
</dbReference>
<evidence type="ECO:0000313" key="3">
    <source>
        <dbReference type="Proteomes" id="UP000002030"/>
    </source>
</evidence>
<dbReference type="OrthoDB" id="2152at2"/>
<proteinExistence type="predicted"/>
<organism evidence="2 3">
    <name type="scientific">Thermanaerovibrio acidaminovorans (strain ATCC 49978 / DSM 6589 / Su883)</name>
    <name type="common">Selenomonas acidaminovorans</name>
    <dbReference type="NCBI Taxonomy" id="525903"/>
    <lineage>
        <taxon>Bacteria</taxon>
        <taxon>Thermotogati</taxon>
        <taxon>Synergistota</taxon>
        <taxon>Synergistia</taxon>
        <taxon>Synergistales</taxon>
        <taxon>Synergistaceae</taxon>
        <taxon>Thermanaerovibrio</taxon>
    </lineage>
</organism>
<evidence type="ECO:0000256" key="1">
    <source>
        <dbReference type="SAM" id="SignalP"/>
    </source>
</evidence>
<feature type="chain" id="PRO_5003021329" evidence="1">
    <location>
        <begin position="25"/>
        <end position="366"/>
    </location>
</feature>
<keyword evidence="1" id="KW-0732">Signal</keyword>
<dbReference type="Proteomes" id="UP000002030">
    <property type="component" value="Chromosome"/>
</dbReference>
<dbReference type="eggNOG" id="ENOG503336U">
    <property type="taxonomic scope" value="Bacteria"/>
</dbReference>
<feature type="signal peptide" evidence="1">
    <location>
        <begin position="1"/>
        <end position="24"/>
    </location>
</feature>
<evidence type="ECO:0000313" key="2">
    <source>
        <dbReference type="EMBL" id="ACZ18478.1"/>
    </source>
</evidence>
<keyword evidence="3" id="KW-1185">Reference proteome</keyword>
<dbReference type="EMBL" id="CP001818">
    <property type="protein sequence ID" value="ACZ18478.1"/>
    <property type="molecule type" value="Genomic_DNA"/>
</dbReference>
<gene>
    <name evidence="2" type="ordered locus">Taci_0240</name>
</gene>
<protein>
    <submittedName>
        <fullName evidence="2">Uncharacterized protein</fullName>
    </submittedName>
</protein>
<dbReference type="KEGG" id="tai:Taci_0240"/>
<reference evidence="2 3" key="1">
    <citation type="journal article" date="2009" name="Stand. Genomic Sci.">
        <title>Complete genome sequence of Thermanaerovibrio acidaminovorans type strain (Su883).</title>
        <authorList>
            <person name="Chovatia M."/>
            <person name="Sikorski J."/>
            <person name="Schroder M."/>
            <person name="Lapidus A."/>
            <person name="Nolan M."/>
            <person name="Tice H."/>
            <person name="Glavina Del Rio T."/>
            <person name="Copeland A."/>
            <person name="Cheng J.F."/>
            <person name="Lucas S."/>
            <person name="Chen F."/>
            <person name="Bruce D."/>
            <person name="Goodwin L."/>
            <person name="Pitluck S."/>
            <person name="Ivanova N."/>
            <person name="Mavromatis K."/>
            <person name="Ovchinnikova G."/>
            <person name="Pati A."/>
            <person name="Chen A."/>
            <person name="Palaniappan K."/>
            <person name="Land M."/>
            <person name="Hauser L."/>
            <person name="Chang Y.J."/>
            <person name="Jeffries C.D."/>
            <person name="Chain P."/>
            <person name="Saunders E."/>
            <person name="Detter J.C."/>
            <person name="Brettin T."/>
            <person name="Rohde M."/>
            <person name="Goker M."/>
            <person name="Spring S."/>
            <person name="Bristow J."/>
            <person name="Markowitz V."/>
            <person name="Hugenholtz P."/>
            <person name="Kyrpides N.C."/>
            <person name="Klenk H.P."/>
            <person name="Eisen J.A."/>
        </authorList>
    </citation>
    <scope>NUCLEOTIDE SEQUENCE [LARGE SCALE GENOMIC DNA]</scope>
    <source>
        <strain evidence="3">ATCC 49978 / DSM 6589 / Su883</strain>
    </source>
</reference>
<name>D1B875_THEAS</name>
<accession>D1B875</accession>
<dbReference type="AlphaFoldDB" id="D1B875"/>
<sequence length="366" mass="39192">MKLLCRCVLLLALVALTCPSRALAQGESFLVRIPLEVGRQARVEVEGISMQVGRVESVPSRPQMNAFGASKWGQPGTVVATAVNAVHLLLGKREGRGVIVSLLPSYTVAPASRPFSAVVVDGVGGSGLFGAYAPPVGTRVWAVLRDGSHVPLSEEVLKDAVEIRYRVSPPEGAPLWVEIENRLGGKVRGVYQSGVKLIGEVVHPVGGIGVFEGSHYQGVGRIRANHPGVVCVSTSPPGMMGGFQVVPEEHALSAEMRSAWYEPQWLIIRGQGPLAGRPPLFSGFLVPGPSERDLKGRYLTPLLIPSVKVRIDGGDWVDMPPACTPEEGAILRRVTHLRILYPMEEAEPQWVPDQGEQEAPGDSVSP</sequence>